<protein>
    <submittedName>
        <fullName evidence="2">Uncharacterized protein</fullName>
    </submittedName>
</protein>
<keyword evidence="3" id="KW-1185">Reference proteome</keyword>
<proteinExistence type="predicted"/>
<feature type="region of interest" description="Disordered" evidence="1">
    <location>
        <begin position="1"/>
        <end position="21"/>
    </location>
</feature>
<evidence type="ECO:0000313" key="3">
    <source>
        <dbReference type="Proteomes" id="UP000320481"/>
    </source>
</evidence>
<gene>
    <name evidence="2" type="ORF">FRZ03_37610</name>
</gene>
<dbReference type="AlphaFoldDB" id="A0A5C6IN87"/>
<reference evidence="2" key="1">
    <citation type="journal article" date="2019" name="Microbiol. Resour. Announc.">
        <title>Draft Genomic Sequences of Streptomyces misionensis and Streptomyces albidoflavus, bacteria applied for phytopathogen biocontrol.</title>
        <authorList>
            <person name="Pylro V."/>
            <person name="Dias A."/>
            <person name="Andreote F."/>
            <person name="Varani A."/>
            <person name="Andreote C."/>
            <person name="Bernardo E."/>
            <person name="Martins T."/>
        </authorList>
    </citation>
    <scope>NUCLEOTIDE SEQUENCE [LARGE SCALE GENOMIC DNA]</scope>
    <source>
        <strain evidence="2">66</strain>
    </source>
</reference>
<organism evidence="2 3">
    <name type="scientific">Streptomyces misionensis</name>
    <dbReference type="NCBI Taxonomy" id="67331"/>
    <lineage>
        <taxon>Bacteria</taxon>
        <taxon>Bacillati</taxon>
        <taxon>Actinomycetota</taxon>
        <taxon>Actinomycetes</taxon>
        <taxon>Kitasatosporales</taxon>
        <taxon>Streptomycetaceae</taxon>
        <taxon>Streptomyces</taxon>
    </lineage>
</organism>
<sequence length="200" mass="20511">MPDADDSAAPPVGPRATHRIDIGESATGPVIAGVHNVVVDAQHGSRVTALMGPERPRPRPRVAALPRGLPEPVGREGETRAPAAAVRAGGPVRLWGPLARPAGCDEYEAAQQYDGTQATAPVTNPGAEQAWSAGESTLAQDLAAAAGVATDPAVRSAIQAESSDHAALSTAITDGDQAGVDRYVNELRDDRTAVLDACFT</sequence>
<name>A0A5C6IN87_9ACTN</name>
<feature type="compositionally biased region" description="Low complexity" evidence="1">
    <location>
        <begin position="61"/>
        <end position="70"/>
    </location>
</feature>
<evidence type="ECO:0000313" key="2">
    <source>
        <dbReference type="EMBL" id="TWV30490.1"/>
    </source>
</evidence>
<dbReference type="EMBL" id="VOGW01000199">
    <property type="protein sequence ID" value="TWV30490.1"/>
    <property type="molecule type" value="Genomic_DNA"/>
</dbReference>
<dbReference type="RefSeq" id="WP_146469603.1">
    <property type="nucleotide sequence ID" value="NZ_VOGW01000199.1"/>
</dbReference>
<evidence type="ECO:0000256" key="1">
    <source>
        <dbReference type="SAM" id="MobiDB-lite"/>
    </source>
</evidence>
<feature type="region of interest" description="Disordered" evidence="1">
    <location>
        <begin position="52"/>
        <end position="84"/>
    </location>
</feature>
<comment type="caution">
    <text evidence="2">The sequence shown here is derived from an EMBL/GenBank/DDBJ whole genome shotgun (WGS) entry which is preliminary data.</text>
</comment>
<accession>A0A5C6IN87</accession>
<dbReference type="Proteomes" id="UP000320481">
    <property type="component" value="Unassembled WGS sequence"/>
</dbReference>